<accession>Q97B43</accession>
<keyword evidence="1" id="KW-0812">Transmembrane</keyword>
<dbReference type="GeneID" id="1441722"/>
<keyword evidence="1" id="KW-0472">Membrane</keyword>
<proteinExistence type="predicted"/>
<feature type="transmembrane region" description="Helical" evidence="1">
    <location>
        <begin position="34"/>
        <end position="53"/>
    </location>
</feature>
<dbReference type="KEGG" id="tvo:TVG0609642"/>
<reference evidence="2 3" key="2">
    <citation type="journal article" date="2000" name="Proc. Natl. Acad. Sci. U.S.A.">
        <title>Archaeal adaptation to higher temperatures revealed by genomic sequence of Thermoplasma volcanium.</title>
        <authorList>
            <person name="Kawashima T."/>
            <person name="Amano N."/>
            <person name="Koike H."/>
            <person name="Makino S."/>
            <person name="Higuchi S."/>
            <person name="Kawashima-Ohya Y."/>
            <person name="Watanabe K."/>
            <person name="Yamazaki M."/>
            <person name="Kanehori K."/>
            <person name="Kawamoto T."/>
            <person name="Nunoshiba T."/>
            <person name="Yamamoto Y."/>
            <person name="Aramaki H."/>
            <person name="Makino K."/>
            <person name="Suzuki M."/>
        </authorList>
    </citation>
    <scope>NUCLEOTIDE SEQUENCE [LARGE SCALE GENOMIC DNA]</scope>
    <source>
        <strain evidence="3">ATCC 51530 / DSM 4299 / JCM 9571 / NBRC 15438 / GSS1</strain>
    </source>
</reference>
<dbReference type="EMBL" id="BA000011">
    <property type="protein sequence ID" value="BAB59758.1"/>
    <property type="molecule type" value="Genomic_DNA"/>
</dbReference>
<dbReference type="PaxDb" id="273116-14324832"/>
<dbReference type="PhylomeDB" id="Q97B43"/>
<name>Q97B43_THEVO</name>
<dbReference type="Proteomes" id="UP000001017">
    <property type="component" value="Chromosome"/>
</dbReference>
<evidence type="ECO:0000256" key="1">
    <source>
        <dbReference type="SAM" id="Phobius"/>
    </source>
</evidence>
<keyword evidence="1" id="KW-1133">Transmembrane helix</keyword>
<organism evidence="2 3">
    <name type="scientific">Thermoplasma volcanium (strain ATCC 51530 / DSM 4299 / JCM 9571 / NBRC 15438 / GSS1)</name>
    <dbReference type="NCBI Taxonomy" id="273116"/>
    <lineage>
        <taxon>Archaea</taxon>
        <taxon>Methanobacteriati</taxon>
        <taxon>Thermoplasmatota</taxon>
        <taxon>Thermoplasmata</taxon>
        <taxon>Thermoplasmatales</taxon>
        <taxon>Thermoplasmataceae</taxon>
        <taxon>Thermoplasma</taxon>
    </lineage>
</organism>
<dbReference type="PANTHER" id="PTHR35864:SF1">
    <property type="entry name" value="ZINC METALLOPROTEASE YWHC-RELATED"/>
    <property type="match status" value="1"/>
</dbReference>
<keyword evidence="3" id="KW-1185">Reference proteome</keyword>
<dbReference type="HOGENOM" id="CLU_099718_0_0_2"/>
<feature type="transmembrane region" description="Helical" evidence="1">
    <location>
        <begin position="173"/>
        <end position="191"/>
    </location>
</feature>
<feature type="transmembrane region" description="Helical" evidence="1">
    <location>
        <begin position="134"/>
        <end position="153"/>
    </location>
</feature>
<dbReference type="InterPro" id="IPR052348">
    <property type="entry name" value="Metallopeptidase_M50B"/>
</dbReference>
<feature type="transmembrane region" description="Helical" evidence="1">
    <location>
        <begin position="12"/>
        <end position="28"/>
    </location>
</feature>
<dbReference type="PANTHER" id="PTHR35864">
    <property type="entry name" value="ZINC METALLOPROTEASE MJ0611-RELATED"/>
    <property type="match status" value="1"/>
</dbReference>
<feature type="transmembrane region" description="Helical" evidence="1">
    <location>
        <begin position="108"/>
        <end position="127"/>
    </location>
</feature>
<evidence type="ECO:0000313" key="3">
    <source>
        <dbReference type="Proteomes" id="UP000001017"/>
    </source>
</evidence>
<dbReference type="STRING" id="273116.gene:9381404"/>
<protein>
    <recommendedName>
        <fullName evidence="4">Metalloprotease</fullName>
    </recommendedName>
</protein>
<dbReference type="RefSeq" id="WP_010916874.1">
    <property type="nucleotide sequence ID" value="NC_002689.2"/>
</dbReference>
<dbReference type="AlphaFoldDB" id="Q97B43"/>
<evidence type="ECO:0008006" key="4">
    <source>
        <dbReference type="Google" id="ProtNLM"/>
    </source>
</evidence>
<feature type="transmembrane region" description="Helical" evidence="1">
    <location>
        <begin position="74"/>
        <end position="96"/>
    </location>
</feature>
<evidence type="ECO:0000313" key="2">
    <source>
        <dbReference type="EMBL" id="BAB59758.1"/>
    </source>
</evidence>
<gene>
    <name evidence="2" type="ORF">TVG0609642</name>
</gene>
<sequence>MYGHNLNNEEKDILVSVLALTAAFGIAFRFRSPYGPIFVLAMAFLVSVTAFLMHELAHRYVARSYGGIAYFKMWPLGLLLALLTSVFGFIFAAPGAVNIGGLYRKDQIGKTALAGPAMNIFLGILFYGLSHITVLPVVALIFGYVAAMNFWFGFFNLLPIPPLDGYKVMNWDIYVFLVSIIIALIFVALVVF</sequence>
<dbReference type="OrthoDB" id="86131at2157"/>
<dbReference type="eggNOG" id="arCOG00614">
    <property type="taxonomic scope" value="Archaea"/>
</dbReference>
<reference evidence="2 3" key="1">
    <citation type="journal article" date="1999" name="Proc. Jpn. Acad.">
        <title>Determination of the complete genomic DNA sequence of Thermoplasma volvanium GSS1.</title>
        <authorList>
            <person name="Kawashima T."/>
            <person name="Yamamoto Y."/>
            <person name="Aramaki H."/>
            <person name="Nunoshiba T."/>
            <person name="Kawamoto T."/>
            <person name="Watanabe K."/>
            <person name="Yamazaki M."/>
            <person name="Kanehori K."/>
            <person name="Amano N."/>
            <person name="Ohya Y."/>
            <person name="Makino K."/>
            <person name="Suzuki M."/>
        </authorList>
    </citation>
    <scope>NUCLEOTIDE SEQUENCE [LARGE SCALE GENOMIC DNA]</scope>
    <source>
        <strain evidence="3">ATCC 51530 / DSM 4299 / JCM 9571 / NBRC 15438 / GSS1</strain>
    </source>
</reference>